<dbReference type="InterPro" id="IPR036908">
    <property type="entry name" value="RlpA-like_sf"/>
</dbReference>
<evidence type="ECO:0000313" key="5">
    <source>
        <dbReference type="EMBL" id="GAQ03723.1"/>
    </source>
</evidence>
<organism evidence="5 6">
    <name type="scientific">Aspergillus lentulus</name>
    <dbReference type="NCBI Taxonomy" id="293939"/>
    <lineage>
        <taxon>Eukaryota</taxon>
        <taxon>Fungi</taxon>
        <taxon>Dikarya</taxon>
        <taxon>Ascomycota</taxon>
        <taxon>Pezizomycotina</taxon>
        <taxon>Eurotiomycetes</taxon>
        <taxon>Eurotiomycetidae</taxon>
        <taxon>Eurotiales</taxon>
        <taxon>Aspergillaceae</taxon>
        <taxon>Aspergillus</taxon>
        <taxon>Aspergillus subgen. Fumigati</taxon>
    </lineage>
</organism>
<dbReference type="SUPFAM" id="SSF50685">
    <property type="entry name" value="Barwin-like endoglucanases"/>
    <property type="match status" value="1"/>
</dbReference>
<dbReference type="InterPro" id="IPR005152">
    <property type="entry name" value="Lipase_secreted"/>
</dbReference>
<evidence type="ECO:0000313" key="6">
    <source>
        <dbReference type="Proteomes" id="UP000051487"/>
    </source>
</evidence>
<dbReference type="PROSITE" id="PS50842">
    <property type="entry name" value="EXPANSIN_EG45"/>
    <property type="match status" value="1"/>
</dbReference>
<accession>A0AAN4T7A8</accession>
<dbReference type="GO" id="GO:0004806">
    <property type="term" value="F:triacylglycerol lipase activity"/>
    <property type="evidence" value="ECO:0007669"/>
    <property type="project" value="InterPro"/>
</dbReference>
<feature type="region of interest" description="Disordered" evidence="2">
    <location>
        <begin position="182"/>
        <end position="214"/>
    </location>
</feature>
<feature type="compositionally biased region" description="Low complexity" evidence="2">
    <location>
        <begin position="182"/>
        <end position="206"/>
    </location>
</feature>
<sequence>MYLPLELREELALLPESPSREELYVLWTHLLQRYFPFPLHGSLPNLPDLPDETAVKYALGNHQESESSHIALAVGREYGPFDRLSFLHIFCQAERKEEWHLAEMQDKLKEEMMKSSHCQIARGRGMTIHGAVVVGREVEFYRMKRDGSFECMAWLAQEKKSLHILRDMRIITSHLMQISYETSTTTGTSPSSPGSSSTNTSGYTTTAVLPSPTATQNPYPPANASSCGSWALVGNVCCPYYCLSNNESESCTSSCTGGCGSPDSSMCKSGTMWGEQRTVTSNEDWHYSRSTHFGLTSGGACGFGLYGLCTKNSVTASWTDPMLGSTCDAFCTAYPLLCKDPANVTLRGNFAAPNGDYYTQFWPSLAASGNPDNYLSCGECFELIRTKADGTDYAFGESGYTDPIVLEVVDSCPCDANSKWCCGSGADHCGEIDFKYGCPLPEGSHHMDLSDIAMGRLQGNGSLTDGVIPIRYRRVPCPKPGNIYIWLHDGAGPYYFALSAVNTNGPGSVISIEVQAGGSGPWVALDHDPNYTSSRPQERYGSWVLPQGKGPITAPVAMRLTAPDGQQVVKEGAITSFTPPATAVTGFWYIDLGVTRDVHELPAHTVTTIVVPQKPKFGQLFSFQIDYDSPDINCSFSYGIQFCVDGAAATWNRNQLGYVLSYLQQGPVLNIPDYEGSNAAFTVGPQSAYQTLDFIREALNSEHLTGLSPEAKTIMIGYSGGDYAAEWAYEFHHSYSPELEIVGAAIGGPPTNIRKTYLSVNGGAASALNPWAMLGVMNAFSDLKAYMLDHLLPEYRDAFLGPLKRCSPRRGDGNDHPPLNNMNISSFFDNGHQSSLLLFAMFLHLLGAAISPVQQIFLSYKTIKRVGYPINLTQITDFTDLFPDRGPDIGLDATKLRATLASTVNTVVQPRLWSSDNATVSLQDKSYYTSSAWQTKSQNTLANISTITDPFWAELPTVPTLAYYDSLLLASTRLPYGRTTQLLYFPKAATHHRTPSISSTDMDRAMTLHFNTTPATYSRNLTLHTTTGYFELPNYANGQVPGLLIEESPFGKIPRNFTPRDLDIDTASTTLNATLDVIKAGNKGPLLYITMALFGEGWFADVRHMVLAAYANSSISYGGCIDIIPFIPLLGDPHSSFKASPGNPCLTGSGLTGNGTRDRVYNDDTMHAIVAGYFFLFSEDPTYGPTAERVQNAFASASFLANDMFMTNNYHEQSIGISYDMGPMYKSRTSPVPELSSSRYYWVLTWHVFWHYPSIARGFLDELGRLTPLRCCGSAPLYQKMFLCSPLEMSTASKYSTRLLGGWGTHPMAR</sequence>
<evidence type="ECO:0000256" key="1">
    <source>
        <dbReference type="ARBA" id="ARBA00022801"/>
    </source>
</evidence>
<dbReference type="InterPro" id="IPR007117">
    <property type="entry name" value="Expansin_CBD"/>
</dbReference>
<dbReference type="PANTHER" id="PTHR34853:SF5">
    <property type="entry name" value="LIP-DOMAIN-CONTAINING PROTEIN-RELATED"/>
    <property type="match status" value="1"/>
</dbReference>
<dbReference type="InterPro" id="IPR036749">
    <property type="entry name" value="Expansin_CBD_sf"/>
</dbReference>
<evidence type="ECO:0000259" key="3">
    <source>
        <dbReference type="PROSITE" id="PS50842"/>
    </source>
</evidence>
<dbReference type="GO" id="GO:0016042">
    <property type="term" value="P:lipid catabolic process"/>
    <property type="evidence" value="ECO:0007669"/>
    <property type="project" value="InterPro"/>
</dbReference>
<comment type="caution">
    <text evidence="5">The sequence shown here is derived from an EMBL/GenBank/DDBJ whole genome shotgun (WGS) entry which is preliminary data.</text>
</comment>
<dbReference type="Pfam" id="PF03583">
    <property type="entry name" value="LIP"/>
    <property type="match status" value="1"/>
</dbReference>
<gene>
    <name evidence="5" type="ORF">ALT_1044</name>
</gene>
<evidence type="ECO:0000259" key="4">
    <source>
        <dbReference type="PROSITE" id="PS50843"/>
    </source>
</evidence>
<dbReference type="Gene3D" id="2.40.40.10">
    <property type="entry name" value="RlpA-like domain"/>
    <property type="match status" value="1"/>
</dbReference>
<protein>
    <submittedName>
        <fullName evidence="5">Uncharacterized protein</fullName>
    </submittedName>
</protein>
<dbReference type="SUPFAM" id="SSF49590">
    <property type="entry name" value="PHL pollen allergen"/>
    <property type="match status" value="1"/>
</dbReference>
<dbReference type="EMBL" id="BCLY01000001">
    <property type="protein sequence ID" value="GAQ03723.1"/>
    <property type="molecule type" value="Genomic_DNA"/>
</dbReference>
<evidence type="ECO:0000256" key="2">
    <source>
        <dbReference type="SAM" id="MobiDB-lite"/>
    </source>
</evidence>
<dbReference type="Gene3D" id="3.40.50.1820">
    <property type="entry name" value="alpha/beta hydrolase"/>
    <property type="match status" value="1"/>
</dbReference>
<dbReference type="InterPro" id="IPR007112">
    <property type="entry name" value="Expansin/allergen_DPBB_dom"/>
</dbReference>
<dbReference type="PANTHER" id="PTHR34853">
    <property type="match status" value="1"/>
</dbReference>
<dbReference type="Proteomes" id="UP000051487">
    <property type="component" value="Unassembled WGS sequence"/>
</dbReference>
<keyword evidence="1" id="KW-0378">Hydrolase</keyword>
<feature type="domain" description="Expansin-like CBD" evidence="4">
    <location>
        <begin position="494"/>
        <end position="586"/>
    </location>
</feature>
<dbReference type="Gene3D" id="2.60.40.760">
    <property type="entry name" value="Expansin, cellulose-binding-like domain"/>
    <property type="match status" value="1"/>
</dbReference>
<proteinExistence type="predicted"/>
<feature type="domain" description="Expansin-like EG45" evidence="3">
    <location>
        <begin position="298"/>
        <end position="482"/>
    </location>
</feature>
<reference evidence="5 6" key="1">
    <citation type="submission" date="2015-11" db="EMBL/GenBank/DDBJ databases">
        <title>Aspergillus lentulus strain IFM 54703T.</title>
        <authorList>
            <person name="Kusuya Y."/>
            <person name="Sakai K."/>
            <person name="Kamei K."/>
            <person name="Takahashi H."/>
            <person name="Yaguchi T."/>
        </authorList>
    </citation>
    <scope>NUCLEOTIDE SEQUENCE [LARGE SCALE GENOMIC DNA]</scope>
    <source>
        <strain evidence="5 6">IFM 54703</strain>
    </source>
</reference>
<dbReference type="PROSITE" id="PS50843">
    <property type="entry name" value="EXPANSIN_CBD"/>
    <property type="match status" value="1"/>
</dbReference>
<dbReference type="InterPro" id="IPR029058">
    <property type="entry name" value="AB_hydrolase_fold"/>
</dbReference>
<dbReference type="CDD" id="cd22271">
    <property type="entry name" value="DPBB_EXP_N-like"/>
    <property type="match status" value="1"/>
</dbReference>
<name>A0AAN4T7A8_ASPLE</name>